<dbReference type="AlphaFoldDB" id="A0A382JLI1"/>
<proteinExistence type="predicted"/>
<dbReference type="Gene3D" id="3.90.1580.10">
    <property type="entry name" value="paralog of FGE (formylglycine-generating enzyme)"/>
    <property type="match status" value="1"/>
</dbReference>
<dbReference type="PANTHER" id="PTHR23150">
    <property type="entry name" value="SULFATASE MODIFYING FACTOR 1, 2"/>
    <property type="match status" value="1"/>
</dbReference>
<dbReference type="InterPro" id="IPR042095">
    <property type="entry name" value="SUMF_sf"/>
</dbReference>
<dbReference type="SUPFAM" id="SSF56436">
    <property type="entry name" value="C-type lectin-like"/>
    <property type="match status" value="1"/>
</dbReference>
<sequence>MFFDLYFAPFCNHYKTWAKHNAVRLAFLGIFLWAFPAWGGLVPDVSRHKSNVSQPNEGMVLILEGPFIMGSSKEDIEWVVRTFHSASREWYQDETPQQEMYLDSYYIDKVEVTNAQYKKYITTTDKPTPKFWDNPRFNKPNQPVVGVRFEEAVEYCLWIGKRLPSEAEWEKAARGEDSRKFPWGNEPDPTLANVRGLKDQHRYTSSTGSYPSGKSPYGVMDMAGNVWEWTSDWYLPYPNSKYTNDMFGQTLKVVRGGSWNSNMDLARTAIRGKALPKQQQNYIGFRCVIQS</sequence>
<reference evidence="2" key="1">
    <citation type="submission" date="2018-05" db="EMBL/GenBank/DDBJ databases">
        <authorList>
            <person name="Lanie J.A."/>
            <person name="Ng W.-L."/>
            <person name="Kazmierczak K.M."/>
            <person name="Andrzejewski T.M."/>
            <person name="Davidsen T.M."/>
            <person name="Wayne K.J."/>
            <person name="Tettelin H."/>
            <person name="Glass J.I."/>
            <person name="Rusch D."/>
            <person name="Podicherti R."/>
            <person name="Tsui H.-C.T."/>
            <person name="Winkler M.E."/>
        </authorList>
    </citation>
    <scope>NUCLEOTIDE SEQUENCE</scope>
</reference>
<accession>A0A382JLI1</accession>
<dbReference type="EMBL" id="UINC01074367">
    <property type="protein sequence ID" value="SVC11481.1"/>
    <property type="molecule type" value="Genomic_DNA"/>
</dbReference>
<dbReference type="InterPro" id="IPR005532">
    <property type="entry name" value="SUMF_dom"/>
</dbReference>
<dbReference type="Pfam" id="PF03781">
    <property type="entry name" value="FGE-sulfatase"/>
    <property type="match status" value="1"/>
</dbReference>
<dbReference type="GO" id="GO:0120147">
    <property type="term" value="F:formylglycine-generating oxidase activity"/>
    <property type="evidence" value="ECO:0007669"/>
    <property type="project" value="TreeGrafter"/>
</dbReference>
<evidence type="ECO:0000313" key="2">
    <source>
        <dbReference type="EMBL" id="SVC11481.1"/>
    </source>
</evidence>
<dbReference type="PANTHER" id="PTHR23150:SF19">
    <property type="entry name" value="FORMYLGLYCINE-GENERATING ENZYME"/>
    <property type="match status" value="1"/>
</dbReference>
<organism evidence="2">
    <name type="scientific">marine metagenome</name>
    <dbReference type="NCBI Taxonomy" id="408172"/>
    <lineage>
        <taxon>unclassified sequences</taxon>
        <taxon>metagenomes</taxon>
        <taxon>ecological metagenomes</taxon>
    </lineage>
</organism>
<feature type="domain" description="Sulfatase-modifying factor enzyme-like" evidence="1">
    <location>
        <begin position="56"/>
        <end position="288"/>
    </location>
</feature>
<name>A0A382JLI1_9ZZZZ</name>
<dbReference type="InterPro" id="IPR016187">
    <property type="entry name" value="CTDL_fold"/>
</dbReference>
<protein>
    <recommendedName>
        <fullName evidence="1">Sulfatase-modifying factor enzyme-like domain-containing protein</fullName>
    </recommendedName>
</protein>
<gene>
    <name evidence="2" type="ORF">METZ01_LOCUS264335</name>
</gene>
<dbReference type="InterPro" id="IPR051043">
    <property type="entry name" value="Sulfatase_Mod_Factor_Kinase"/>
</dbReference>
<evidence type="ECO:0000259" key="1">
    <source>
        <dbReference type="Pfam" id="PF03781"/>
    </source>
</evidence>